<dbReference type="InterPro" id="IPR002589">
    <property type="entry name" value="Macro_dom"/>
</dbReference>
<evidence type="ECO:0000259" key="1">
    <source>
        <dbReference type="PROSITE" id="PS51154"/>
    </source>
</evidence>
<dbReference type="SUPFAM" id="SSF52949">
    <property type="entry name" value="Macro domain-like"/>
    <property type="match status" value="1"/>
</dbReference>
<evidence type="ECO:0000313" key="3">
    <source>
        <dbReference type="Proteomes" id="UP000283269"/>
    </source>
</evidence>
<dbReference type="PROSITE" id="PS51154">
    <property type="entry name" value="MACRO"/>
    <property type="match status" value="1"/>
</dbReference>
<evidence type="ECO:0000313" key="2">
    <source>
        <dbReference type="EMBL" id="PPQ82007.1"/>
    </source>
</evidence>
<proteinExistence type="predicted"/>
<dbReference type="InterPro" id="IPR028071">
    <property type="entry name" value="Macro-like_dom"/>
</dbReference>
<dbReference type="InterPro" id="IPR043472">
    <property type="entry name" value="Macro_dom-like"/>
</dbReference>
<dbReference type="Proteomes" id="UP000283269">
    <property type="component" value="Unassembled WGS sequence"/>
</dbReference>
<protein>
    <recommendedName>
        <fullName evidence="1">Macro domain-containing protein</fullName>
    </recommendedName>
</protein>
<keyword evidence="3" id="KW-1185">Reference proteome</keyword>
<reference evidence="2 3" key="1">
    <citation type="journal article" date="2018" name="Evol. Lett.">
        <title>Horizontal gene cluster transfer increased hallucinogenic mushroom diversity.</title>
        <authorList>
            <person name="Reynolds H.T."/>
            <person name="Vijayakumar V."/>
            <person name="Gluck-Thaler E."/>
            <person name="Korotkin H.B."/>
            <person name="Matheny P.B."/>
            <person name="Slot J.C."/>
        </authorList>
    </citation>
    <scope>NUCLEOTIDE SEQUENCE [LARGE SCALE GENOMIC DNA]</scope>
    <source>
        <strain evidence="2 3">2631</strain>
    </source>
</reference>
<accession>A0A409WU48</accession>
<sequence>MDDLGFVLLDTSPNLVDEWNRAFVEHNPTRDNFTFLQSKLEDLPEQYHSFDCIVSPANSYGRLDGGFDYFLSQAISPFGDLDAPTKIVQKVLYSKWKGFAPPGTCTLVPLKDTSCFPNPYSCRFIALCPTMHIPERVNWNKEIVYNCIWALLTEISTYNGSSQDKIHTVVMTGLATGVGSVPAERCAQQMALAIRDFYDALENPDKWSAMD</sequence>
<organism evidence="2 3">
    <name type="scientific">Psilocybe cyanescens</name>
    <dbReference type="NCBI Taxonomy" id="93625"/>
    <lineage>
        <taxon>Eukaryota</taxon>
        <taxon>Fungi</taxon>
        <taxon>Dikarya</taxon>
        <taxon>Basidiomycota</taxon>
        <taxon>Agaricomycotina</taxon>
        <taxon>Agaricomycetes</taxon>
        <taxon>Agaricomycetidae</taxon>
        <taxon>Agaricales</taxon>
        <taxon>Agaricineae</taxon>
        <taxon>Strophariaceae</taxon>
        <taxon>Psilocybe</taxon>
    </lineage>
</organism>
<dbReference type="InParanoid" id="A0A409WU48"/>
<dbReference type="STRING" id="93625.A0A409WU48"/>
<gene>
    <name evidence="2" type="ORF">CVT25_014659</name>
</gene>
<dbReference type="EMBL" id="NHYD01003190">
    <property type="protein sequence ID" value="PPQ82007.1"/>
    <property type="molecule type" value="Genomic_DNA"/>
</dbReference>
<dbReference type="Gene3D" id="3.40.220.10">
    <property type="entry name" value="Leucine Aminopeptidase, subunit E, domain 1"/>
    <property type="match status" value="1"/>
</dbReference>
<name>A0A409WU48_PSICY</name>
<dbReference type="AlphaFoldDB" id="A0A409WU48"/>
<comment type="caution">
    <text evidence="2">The sequence shown here is derived from an EMBL/GenBank/DDBJ whole genome shotgun (WGS) entry which is preliminary data.</text>
</comment>
<dbReference type="Pfam" id="PF14519">
    <property type="entry name" value="Macro_2"/>
    <property type="match status" value="1"/>
</dbReference>
<dbReference type="OrthoDB" id="6082470at2759"/>
<feature type="domain" description="Macro" evidence="1">
    <location>
        <begin position="20"/>
        <end position="211"/>
    </location>
</feature>